<dbReference type="OrthoDB" id="119673at2759"/>
<accession>A0A9W7CYU8</accession>
<gene>
    <name evidence="1" type="ORF">Pfra01_001953500</name>
</gene>
<dbReference type="Proteomes" id="UP001165121">
    <property type="component" value="Unassembled WGS sequence"/>
</dbReference>
<comment type="caution">
    <text evidence="1">The sequence shown here is derived from an EMBL/GenBank/DDBJ whole genome shotgun (WGS) entry which is preliminary data.</text>
</comment>
<protein>
    <submittedName>
        <fullName evidence="1">Unnamed protein product</fullName>
    </submittedName>
</protein>
<evidence type="ECO:0000313" key="1">
    <source>
        <dbReference type="EMBL" id="GMF49425.1"/>
    </source>
</evidence>
<organism evidence="1 2">
    <name type="scientific">Phytophthora fragariaefolia</name>
    <dbReference type="NCBI Taxonomy" id="1490495"/>
    <lineage>
        <taxon>Eukaryota</taxon>
        <taxon>Sar</taxon>
        <taxon>Stramenopiles</taxon>
        <taxon>Oomycota</taxon>
        <taxon>Peronosporomycetes</taxon>
        <taxon>Peronosporales</taxon>
        <taxon>Peronosporaceae</taxon>
        <taxon>Phytophthora</taxon>
    </lineage>
</organism>
<sequence length="347" mass="39090">MFPHYQVGLTNNDIPRQSRAGCMGEDVISSAAQPRLPLRQAYTTDTVSRGPGGVAGWHLDNAPDTNAKEHVSPRANKCMLTKNGELLRMKQSLPKSDVTAALNALRTLENAKRDRRRVTQQQYVKRKARAVRVIENYLPLLQDEIDQLQYRRDRLQYASMTLWKVAVEYFRIFEFGLFDTKASFSKYLDFLRAVVAPDVDLGITSGFESLISCWSTFTQAFPDIHVELKSLKRVAKDCVVASTITSITLTKKSLQVVFPHLVEDTKSHAKFQKRIVPRLLGQRVTIAASIHFGWDSASQRVTKIYTRPDIMSPFLELVGSLEDVSIIFCDAFITPGCVTHHSGVESL</sequence>
<evidence type="ECO:0000313" key="2">
    <source>
        <dbReference type="Proteomes" id="UP001165121"/>
    </source>
</evidence>
<dbReference type="EMBL" id="BSXT01002527">
    <property type="protein sequence ID" value="GMF49425.1"/>
    <property type="molecule type" value="Genomic_DNA"/>
</dbReference>
<keyword evidence="2" id="KW-1185">Reference proteome</keyword>
<proteinExistence type="predicted"/>
<reference evidence="1" key="1">
    <citation type="submission" date="2023-04" db="EMBL/GenBank/DDBJ databases">
        <title>Phytophthora fragariaefolia NBRC 109709.</title>
        <authorList>
            <person name="Ichikawa N."/>
            <person name="Sato H."/>
            <person name="Tonouchi N."/>
        </authorList>
    </citation>
    <scope>NUCLEOTIDE SEQUENCE</scope>
    <source>
        <strain evidence="1">NBRC 109709</strain>
    </source>
</reference>
<dbReference type="AlphaFoldDB" id="A0A9W7CYU8"/>
<name>A0A9W7CYU8_9STRA</name>